<evidence type="ECO:0000313" key="5">
    <source>
        <dbReference type="Proteomes" id="UP001471651"/>
    </source>
</evidence>
<dbReference type="Proteomes" id="UP001471651">
    <property type="component" value="Unassembled WGS sequence"/>
</dbReference>
<evidence type="ECO:0000256" key="1">
    <source>
        <dbReference type="ARBA" id="ARBA00004924"/>
    </source>
</evidence>
<accession>A0ABV0L1K3</accession>
<reference evidence="4 5" key="1">
    <citation type="submission" date="2024-05" db="EMBL/GenBank/DDBJ databases">
        <authorList>
            <person name="Busch G.E."/>
            <person name="Sharma I."/>
        </authorList>
    </citation>
    <scope>NUCLEOTIDE SEQUENCE [LARGE SCALE GENOMIC DNA]</scope>
    <source>
        <strain evidence="4 5">23GB23</strain>
    </source>
</reference>
<gene>
    <name evidence="4" type="ORF">ABKW32_07560</name>
</gene>
<sequence length="636" mass="73377">MIRTPFVDTALIDAPSLTWFHRDKQDIIQKVEQRVTGQLLQTLLYEDVIPFTIEQRPPEEPYQKEQSKNEQPNAQSLFVVTGKDVQNETVEYRCHGYKSTSFDLIRLDFQSLERIDQQGNKTPGSFYQAIDELLYDTPKSDHYARFINELEQTFIKDVQSRCQDYQPTQPAVELSPEALEQHFMDAHSYHPCYKSRIGFSLTDNAKFGPEFGGLISLVWLAISRSCSTFGLSEKLSADHFLKDELGEENWLKYQQELKEKGKNPDDFWLIPVHPWQWEHTILSSFAQELIAEEIIPLSSTSIEYQAQQSLRTLQNMTDVSRPYVKLSLSMTNTSSSRILAKHTVLNGPIITDWLQTLIRTNETAKSLDFVILGEMAGVSFVQDHLPESRKPQTYGALGTIWRESIHSYLTEGENAVPFNGLSHLDNQYSELPDTPFIDPWIQQYGLEAWTKRLLDITVPPIIHMLYAEGVGMESHGQNIVLITKNGWPQRIALKDFHDGVRYSPTHLARPELAPTLAEVPESHKKLNRNSFIVTDDVDAVRDFSCDCFFFICLSDLSIFLKQNYQLSESLFWEHVSQVVLGYQQQHPQHASRYELFDLFAPYYEVEELTKRRLLGDAERRFKKVPNPLHRFGPTVC</sequence>
<dbReference type="Pfam" id="PF04183">
    <property type="entry name" value="IucA_IucC"/>
    <property type="match status" value="1"/>
</dbReference>
<dbReference type="Gene3D" id="1.10.510.40">
    <property type="match status" value="1"/>
</dbReference>
<comment type="pathway">
    <text evidence="1">Siderophore biosynthesis.</text>
</comment>
<comment type="caution">
    <text evidence="4">The sequence shown here is derived from an EMBL/GenBank/DDBJ whole genome shotgun (WGS) entry which is preliminary data.</text>
</comment>
<evidence type="ECO:0000259" key="3">
    <source>
        <dbReference type="Pfam" id="PF06276"/>
    </source>
</evidence>
<evidence type="ECO:0000313" key="4">
    <source>
        <dbReference type="EMBL" id="MEP7729292.1"/>
    </source>
</evidence>
<keyword evidence="5" id="KW-1185">Reference proteome</keyword>
<dbReference type="InterPro" id="IPR037455">
    <property type="entry name" value="LucA/IucC-like"/>
</dbReference>
<dbReference type="Pfam" id="PF06276">
    <property type="entry name" value="FhuF"/>
    <property type="match status" value="1"/>
</dbReference>
<feature type="domain" description="Aerobactin siderophore biosynthesis IucA/IucC-like C-terminal" evidence="3">
    <location>
        <begin position="447"/>
        <end position="620"/>
    </location>
</feature>
<dbReference type="Gene3D" id="6.10.250.3370">
    <property type="match status" value="1"/>
</dbReference>
<proteinExistence type="predicted"/>
<evidence type="ECO:0000259" key="2">
    <source>
        <dbReference type="Pfam" id="PF04183"/>
    </source>
</evidence>
<organism evidence="4 5">
    <name type="scientific">Marinomonas primoryensis</name>
    <dbReference type="NCBI Taxonomy" id="178399"/>
    <lineage>
        <taxon>Bacteria</taxon>
        <taxon>Pseudomonadati</taxon>
        <taxon>Pseudomonadota</taxon>
        <taxon>Gammaproteobacteria</taxon>
        <taxon>Oceanospirillales</taxon>
        <taxon>Oceanospirillaceae</taxon>
        <taxon>Marinomonas</taxon>
    </lineage>
</organism>
<protein>
    <submittedName>
        <fullName evidence="4">IucA/IucC family protein</fullName>
    </submittedName>
</protein>
<name>A0ABV0L1K3_9GAMM</name>
<dbReference type="InterPro" id="IPR022770">
    <property type="entry name" value="IucA/IucC-like_C"/>
</dbReference>
<dbReference type="EMBL" id="JBDYKN010000005">
    <property type="protein sequence ID" value="MEP7729292.1"/>
    <property type="molecule type" value="Genomic_DNA"/>
</dbReference>
<dbReference type="PANTHER" id="PTHR34384">
    <property type="entry name" value="L-2,3-DIAMINOPROPANOATE--CITRATE LIGASE"/>
    <property type="match status" value="1"/>
</dbReference>
<dbReference type="InterPro" id="IPR007310">
    <property type="entry name" value="Aerobactin_biosyn_IucA/IucC_N"/>
</dbReference>
<dbReference type="PANTHER" id="PTHR34384:SF6">
    <property type="entry name" value="STAPHYLOFERRIN B SYNTHASE"/>
    <property type="match status" value="1"/>
</dbReference>
<feature type="domain" description="Aerobactin siderophore biosynthesis IucA/IucC N-terminal" evidence="2">
    <location>
        <begin position="178"/>
        <end position="423"/>
    </location>
</feature>
<dbReference type="RefSeq" id="WP_348576656.1">
    <property type="nucleotide sequence ID" value="NZ_JBDYKN010000005.1"/>
</dbReference>